<evidence type="ECO:0000256" key="1">
    <source>
        <dbReference type="SAM" id="Phobius"/>
    </source>
</evidence>
<feature type="transmembrane region" description="Helical" evidence="1">
    <location>
        <begin position="125"/>
        <end position="146"/>
    </location>
</feature>
<dbReference type="Proteomes" id="UP000005237">
    <property type="component" value="Unassembled WGS sequence"/>
</dbReference>
<name>A0A8R1EDD2_CAEJA</name>
<organism evidence="2 3">
    <name type="scientific">Caenorhabditis japonica</name>
    <dbReference type="NCBI Taxonomy" id="281687"/>
    <lineage>
        <taxon>Eukaryota</taxon>
        <taxon>Metazoa</taxon>
        <taxon>Ecdysozoa</taxon>
        <taxon>Nematoda</taxon>
        <taxon>Chromadorea</taxon>
        <taxon>Rhabditida</taxon>
        <taxon>Rhabditina</taxon>
        <taxon>Rhabditomorpha</taxon>
        <taxon>Rhabditoidea</taxon>
        <taxon>Rhabditidae</taxon>
        <taxon>Peloderinae</taxon>
        <taxon>Caenorhabditis</taxon>
    </lineage>
</organism>
<accession>A0A8R1EDD2</accession>
<feature type="transmembrane region" description="Helical" evidence="1">
    <location>
        <begin position="92"/>
        <end position="113"/>
    </location>
</feature>
<keyword evidence="1" id="KW-1133">Transmembrane helix</keyword>
<feature type="transmembrane region" description="Helical" evidence="1">
    <location>
        <begin position="64"/>
        <end position="86"/>
    </location>
</feature>
<reference evidence="2" key="2">
    <citation type="submission" date="2022-06" db="UniProtKB">
        <authorList>
            <consortium name="EnsemblMetazoa"/>
        </authorList>
    </citation>
    <scope>IDENTIFICATION</scope>
    <source>
        <strain evidence="2">DF5081</strain>
    </source>
</reference>
<keyword evidence="1" id="KW-0472">Membrane</keyword>
<reference evidence="3" key="1">
    <citation type="submission" date="2010-08" db="EMBL/GenBank/DDBJ databases">
        <authorList>
            <consortium name="Caenorhabditis japonica Sequencing Consortium"/>
            <person name="Wilson R.K."/>
        </authorList>
    </citation>
    <scope>NUCLEOTIDE SEQUENCE [LARGE SCALE GENOMIC DNA]</scope>
    <source>
        <strain evidence="3">DF5081</strain>
    </source>
</reference>
<dbReference type="AlphaFoldDB" id="A0A8R1EDD2"/>
<keyword evidence="1" id="KW-0812">Transmembrane</keyword>
<proteinExistence type="predicted"/>
<evidence type="ECO:0000313" key="3">
    <source>
        <dbReference type="Proteomes" id="UP000005237"/>
    </source>
</evidence>
<sequence>MELGHFGNPEQSSPSYNNRVFKTTNTVRFTLPTPPPSEPSTDTASIITVLSSSVQHSEPFSMSLTMLISITLIPTSINVLLFPLLAHHSTHIMLKINNCVITGMMILSIYTLLRSRPLALYGIRCFLAAAFLLYALSAIAIGQFVVVPKSENKNLSCRTMTN</sequence>
<keyword evidence="3" id="KW-1185">Reference proteome</keyword>
<protein>
    <submittedName>
        <fullName evidence="2">Uncharacterized protein</fullName>
    </submittedName>
</protein>
<dbReference type="EnsemblMetazoa" id="CJA33080.1">
    <property type="protein sequence ID" value="CJA33080.1"/>
    <property type="gene ID" value="WBGene00208927"/>
</dbReference>
<evidence type="ECO:0000313" key="2">
    <source>
        <dbReference type="EnsemblMetazoa" id="CJA33080.1"/>
    </source>
</evidence>